<comment type="caution">
    <text evidence="3">The sequence shown here is derived from an EMBL/GenBank/DDBJ whole genome shotgun (WGS) entry which is preliminary data.</text>
</comment>
<dbReference type="AlphaFoldDB" id="A0AAP0LJ28"/>
<evidence type="ECO:0000313" key="3">
    <source>
        <dbReference type="EMBL" id="KAK9169919.1"/>
    </source>
</evidence>
<dbReference type="GO" id="GO:0003682">
    <property type="term" value="F:chromatin binding"/>
    <property type="evidence" value="ECO:0007669"/>
    <property type="project" value="InterPro"/>
</dbReference>
<protein>
    <recommendedName>
        <fullName evidence="2">SAWADEE domain-containing protein</fullName>
    </recommendedName>
</protein>
<reference evidence="3 4" key="1">
    <citation type="submission" date="2024-01" db="EMBL/GenBank/DDBJ databases">
        <title>Genome assemblies of Stephania.</title>
        <authorList>
            <person name="Yang L."/>
        </authorList>
    </citation>
    <scope>NUCLEOTIDE SEQUENCE [LARGE SCALE GENOMIC DNA]</scope>
    <source>
        <strain evidence="3">YNDBR</strain>
        <tissue evidence="3">Leaf</tissue>
    </source>
</reference>
<feature type="domain" description="SAWADEE" evidence="2">
    <location>
        <begin position="6"/>
        <end position="103"/>
    </location>
</feature>
<feature type="compositionally biased region" description="Polar residues" evidence="1">
    <location>
        <begin position="424"/>
        <end position="441"/>
    </location>
</feature>
<dbReference type="EMBL" id="JBBNAF010000001">
    <property type="protein sequence ID" value="KAK9169919.1"/>
    <property type="molecule type" value="Genomic_DNA"/>
</dbReference>
<dbReference type="PANTHER" id="PTHR33827:SF9">
    <property type="entry name" value="SAWADEE DOMAIN-CONTAINING PROTEIN"/>
    <property type="match status" value="1"/>
</dbReference>
<accession>A0AAP0LJ28</accession>
<feature type="region of interest" description="Disordered" evidence="1">
    <location>
        <begin position="478"/>
        <end position="579"/>
    </location>
</feature>
<evidence type="ECO:0000256" key="1">
    <source>
        <dbReference type="SAM" id="MobiDB-lite"/>
    </source>
</evidence>
<organism evidence="3 4">
    <name type="scientific">Stephania yunnanensis</name>
    <dbReference type="NCBI Taxonomy" id="152371"/>
    <lineage>
        <taxon>Eukaryota</taxon>
        <taxon>Viridiplantae</taxon>
        <taxon>Streptophyta</taxon>
        <taxon>Embryophyta</taxon>
        <taxon>Tracheophyta</taxon>
        <taxon>Spermatophyta</taxon>
        <taxon>Magnoliopsida</taxon>
        <taxon>Ranunculales</taxon>
        <taxon>Menispermaceae</taxon>
        <taxon>Menispermoideae</taxon>
        <taxon>Cissampelideae</taxon>
        <taxon>Stephania</taxon>
    </lineage>
</organism>
<gene>
    <name evidence="3" type="ORF">Syun_002059</name>
</gene>
<feature type="compositionally biased region" description="Basic and acidic residues" evidence="1">
    <location>
        <begin position="442"/>
        <end position="452"/>
    </location>
</feature>
<evidence type="ECO:0000313" key="4">
    <source>
        <dbReference type="Proteomes" id="UP001420932"/>
    </source>
</evidence>
<keyword evidence="4" id="KW-1185">Reference proteome</keyword>
<feature type="compositionally biased region" description="Basic residues" evidence="1">
    <location>
        <begin position="272"/>
        <end position="282"/>
    </location>
</feature>
<dbReference type="InterPro" id="IPR032001">
    <property type="entry name" value="SAWADEE_dom"/>
</dbReference>
<dbReference type="InterPro" id="IPR039276">
    <property type="entry name" value="SHH1/2"/>
</dbReference>
<name>A0AAP0LJ28_9MAGN</name>
<feature type="compositionally biased region" description="Polar residues" evidence="1">
    <location>
        <begin position="561"/>
        <end position="579"/>
    </location>
</feature>
<feature type="region of interest" description="Disordered" evidence="1">
    <location>
        <begin position="262"/>
        <end position="302"/>
    </location>
</feature>
<evidence type="ECO:0000259" key="2">
    <source>
        <dbReference type="Pfam" id="PF16719"/>
    </source>
</evidence>
<dbReference type="PANTHER" id="PTHR33827">
    <property type="entry name" value="PROTEIN SAWADEE HOMEODOMAIN HOMOLOG 2"/>
    <property type="match status" value="1"/>
</dbReference>
<dbReference type="Pfam" id="PF16719">
    <property type="entry name" value="SAWADEE"/>
    <property type="match status" value="1"/>
</dbReference>
<dbReference type="Proteomes" id="UP001420932">
    <property type="component" value="Unassembled WGS sequence"/>
</dbReference>
<feature type="region of interest" description="Disordered" evidence="1">
    <location>
        <begin position="419"/>
        <end position="458"/>
    </location>
</feature>
<feature type="compositionally biased region" description="Polar residues" evidence="1">
    <location>
        <begin position="262"/>
        <end position="271"/>
    </location>
</feature>
<sequence length="579" mass="63546">MEESTDVELEFMRLDDSSWHPCRVSLSPDTSTGFGLIVEFGSHDSQRHVIHTKEEALARLRVRSIALRGGDCLDIKEGKHVLACQKTPLRSVLFDAVVEQVKMRPMCLTIGMEFLSAAMAIPMHGLCIVWVARVRHSKRSLCRCTFVVKWLQSDLHGGTETLPSNSILKLVVKSIDSHPTVHKFFTTVESLGSLGESPFPSFLEDTFCVSDLSSMVEKQVEEIHKLADASRSGSSEEILLVLKKDEAEFTGQARKVSFSGEWTSQVQNNSKRTTRSASKTKQKTKDISPPPIEPEPDNRQHLSPLGARAALASLMSKLSQEAEFSISHLESKDFSNKSLGIHGEHASVVSIDVVDKLFRSGASFKEDVAMIHTNYSQKKVSSVSKNKVQKPESSECIGSDPANVKTSLACFVSDGKENGPLRSTRVTRSSVQKALETSNGKSEARSSAEEMKSSVPVRGTRLTRSMIKNEVQILSVENKQGLEGKPAQSALSDSIDGVLDTPPSNATKRKKSVSSSMSSKGNFTVAEENKKLRMSNDATTTMRTEGHHDRDAAEDDGTQMKKCNSSHQSDGLLENSSYK</sequence>
<proteinExistence type="predicted"/>